<feature type="region of interest" description="Disordered" evidence="7">
    <location>
        <begin position="1"/>
        <end position="41"/>
    </location>
</feature>
<evidence type="ECO:0000256" key="4">
    <source>
        <dbReference type="ARBA" id="ARBA00022692"/>
    </source>
</evidence>
<name>A0A0L0TAR6_ALLM3</name>
<feature type="compositionally biased region" description="Acidic residues" evidence="7">
    <location>
        <begin position="326"/>
        <end position="338"/>
    </location>
</feature>
<dbReference type="EMBL" id="GG745373">
    <property type="protein sequence ID" value="KNE71639.1"/>
    <property type="molecule type" value="Genomic_DNA"/>
</dbReference>
<keyword evidence="5 8" id="KW-1133">Transmembrane helix</keyword>
<evidence type="ECO:0000256" key="7">
    <source>
        <dbReference type="SAM" id="MobiDB-lite"/>
    </source>
</evidence>
<feature type="region of interest" description="Disordered" evidence="7">
    <location>
        <begin position="376"/>
        <end position="444"/>
    </location>
</feature>
<feature type="region of interest" description="Disordered" evidence="7">
    <location>
        <begin position="305"/>
        <end position="345"/>
    </location>
</feature>
<accession>A0A0L0TAR6</accession>
<feature type="transmembrane region" description="Helical" evidence="8">
    <location>
        <begin position="578"/>
        <end position="598"/>
    </location>
</feature>
<evidence type="ECO:0000256" key="5">
    <source>
        <dbReference type="ARBA" id="ARBA00022989"/>
    </source>
</evidence>
<dbReference type="PANTHER" id="PTHR12266">
    <property type="entry name" value="NA+/CA2+ K+ INDEPENDENT EXCHANGER"/>
    <property type="match status" value="1"/>
</dbReference>
<comment type="subcellular location">
    <subcellularLocation>
        <location evidence="1">Membrane</location>
        <topology evidence="1">Multi-pass membrane protein</topology>
    </subcellularLocation>
</comment>
<dbReference type="Pfam" id="PF01699">
    <property type="entry name" value="Na_Ca_ex"/>
    <property type="match status" value="2"/>
</dbReference>
<dbReference type="OMA" id="VKQPIDM"/>
<reference evidence="10 11" key="1">
    <citation type="submission" date="2009-11" db="EMBL/GenBank/DDBJ databases">
        <title>Annotation of Allomyces macrogynus ATCC 38327.</title>
        <authorList>
            <consortium name="The Broad Institute Genome Sequencing Platform"/>
            <person name="Russ C."/>
            <person name="Cuomo C."/>
            <person name="Burger G."/>
            <person name="Gray M.W."/>
            <person name="Holland P.W.H."/>
            <person name="King N."/>
            <person name="Lang F.B.F."/>
            <person name="Roger A.J."/>
            <person name="Ruiz-Trillo I."/>
            <person name="Young S.K."/>
            <person name="Zeng Q."/>
            <person name="Gargeya S."/>
            <person name="Fitzgerald M."/>
            <person name="Haas B."/>
            <person name="Abouelleil A."/>
            <person name="Alvarado L."/>
            <person name="Arachchi H.M."/>
            <person name="Berlin A."/>
            <person name="Chapman S.B."/>
            <person name="Gearin G."/>
            <person name="Goldberg J."/>
            <person name="Griggs A."/>
            <person name="Gujja S."/>
            <person name="Hansen M."/>
            <person name="Heiman D."/>
            <person name="Howarth C."/>
            <person name="Larimer J."/>
            <person name="Lui A."/>
            <person name="MacDonald P.J.P."/>
            <person name="McCowen C."/>
            <person name="Montmayeur A."/>
            <person name="Murphy C."/>
            <person name="Neiman D."/>
            <person name="Pearson M."/>
            <person name="Priest M."/>
            <person name="Roberts A."/>
            <person name="Saif S."/>
            <person name="Shea T."/>
            <person name="Sisk P."/>
            <person name="Stolte C."/>
            <person name="Sykes S."/>
            <person name="Wortman J."/>
            <person name="Nusbaum C."/>
            <person name="Birren B."/>
        </authorList>
    </citation>
    <scope>NUCLEOTIDE SEQUENCE [LARGE SCALE GENOMIC DNA]</scope>
    <source>
        <strain evidence="10 11">ATCC 38327</strain>
    </source>
</reference>
<feature type="transmembrane region" description="Helical" evidence="8">
    <location>
        <begin position="604"/>
        <end position="623"/>
    </location>
</feature>
<feature type="transmembrane region" description="Helical" evidence="8">
    <location>
        <begin position="172"/>
        <end position="194"/>
    </location>
</feature>
<dbReference type="PANTHER" id="PTHR12266:SF0">
    <property type="entry name" value="MITOCHONDRIAL SODIUM_CALCIUM EXCHANGER PROTEIN"/>
    <property type="match status" value="1"/>
</dbReference>
<evidence type="ECO:0000256" key="3">
    <source>
        <dbReference type="ARBA" id="ARBA00022448"/>
    </source>
</evidence>
<feature type="transmembrane region" description="Helical" evidence="8">
    <location>
        <begin position="674"/>
        <end position="697"/>
    </location>
</feature>
<evidence type="ECO:0000259" key="9">
    <source>
        <dbReference type="Pfam" id="PF01699"/>
    </source>
</evidence>
<evidence type="ECO:0000313" key="10">
    <source>
        <dbReference type="EMBL" id="KNE71639.1"/>
    </source>
</evidence>
<feature type="transmembrane region" description="Helical" evidence="8">
    <location>
        <begin position="746"/>
        <end position="765"/>
    </location>
</feature>
<keyword evidence="4 8" id="KW-0812">Transmembrane</keyword>
<dbReference type="STRING" id="578462.A0A0L0TAR6"/>
<feature type="transmembrane region" description="Helical" evidence="8">
    <location>
        <begin position="635"/>
        <end position="654"/>
    </location>
</feature>
<feature type="compositionally biased region" description="Low complexity" evidence="7">
    <location>
        <begin position="392"/>
        <end position="417"/>
    </location>
</feature>
<gene>
    <name evidence="10" type="ORF">AMAG_16197</name>
</gene>
<evidence type="ECO:0000256" key="1">
    <source>
        <dbReference type="ARBA" id="ARBA00004141"/>
    </source>
</evidence>
<evidence type="ECO:0000313" key="11">
    <source>
        <dbReference type="Proteomes" id="UP000054350"/>
    </source>
</evidence>
<keyword evidence="11" id="KW-1185">Reference proteome</keyword>
<feature type="transmembrane region" description="Helical" evidence="8">
    <location>
        <begin position="133"/>
        <end position="151"/>
    </location>
</feature>
<dbReference type="InterPro" id="IPR051359">
    <property type="entry name" value="CaCA_antiporter"/>
</dbReference>
<proteinExistence type="inferred from homology"/>
<feature type="domain" description="Sodium/calcium exchanger membrane region" evidence="9">
    <location>
        <begin position="139"/>
        <end position="277"/>
    </location>
</feature>
<dbReference type="eggNOG" id="KOG2399">
    <property type="taxonomic scope" value="Eukaryota"/>
</dbReference>
<feature type="transmembrane region" description="Helical" evidence="8">
    <location>
        <begin position="718"/>
        <end position="740"/>
    </location>
</feature>
<dbReference type="InterPro" id="IPR044880">
    <property type="entry name" value="NCX_ion-bd_dom_sf"/>
</dbReference>
<organism evidence="10 11">
    <name type="scientific">Allomyces macrogynus (strain ATCC 38327)</name>
    <name type="common">Allomyces javanicus var. macrogynus</name>
    <dbReference type="NCBI Taxonomy" id="578462"/>
    <lineage>
        <taxon>Eukaryota</taxon>
        <taxon>Fungi</taxon>
        <taxon>Fungi incertae sedis</taxon>
        <taxon>Blastocladiomycota</taxon>
        <taxon>Blastocladiomycetes</taxon>
        <taxon>Blastocladiales</taxon>
        <taxon>Blastocladiaceae</taxon>
        <taxon>Allomyces</taxon>
    </lineage>
</organism>
<dbReference type="OrthoDB" id="407410at2759"/>
<sequence length="766" mass="80955">MLNEPPAATVHALKTRPTMTESTGAPPGPEPRTRKSRRTSRSRQIGLTLAFTLTLAACVVPAVLATAASASSTLFDGGGSSTSAVDECTHPPATHPDPCAFVRAHCTDADDGLVNYLHWYYCGVAAPWRVPSVVLLLGWLVLLFATLGTAASEFFCPNLSTIAQHFEMSESLAGVTLLAFGNGSPDLVSTFSALTSGAGGLALGELVGAAAFITTMVLGCVAYIAPFTLNKAAFLRDGLFFVGSLILILIVAFDHAITLAESIALMAYYALYVAVVVAGEWWTARRHRQRRAAKAAHALLVDSGDNSDDDDLGAPLIPPALTIEPNDNESDVEEDELNDAMSTSPSVRSHILHRLQHQPHHRFSLLEAVDLADQAGDRPRSLHSYYPRSTRSYGPRSSHSGMSSPRRSPSRFSTRTGDVTDTVELVRTPSGHLRPPTLLPDRSSTPALVPPPPLIIPTNWTVAETVQSPSLLATPSAYDEIEDEIGDRADMGAGDLLFPLRVALRRPTSGWIERAVLLALAPMYAVLRVSVPVLAPDAPTNFGAEVRHRGICVAQNVLGSIVAGLVMADGLEYAGSRVVLAAVLGGIACIVTAAGLALNPAMHFTRFTYCWFGFVVGMVWIYLTANEIVGLLKALSVIFNISNSVMGLTVFAAGNSLGDFVANVTMAKMGFPAMAISACFASPMLNMVLGIGISSAYMTLHQGTPGARLQLNDVGASIVAALLGLLVIMVVMLIVVPLARFKVGKALGAMLVVLYAVVAGVAVSLS</sequence>
<evidence type="ECO:0000256" key="8">
    <source>
        <dbReference type="SAM" id="Phobius"/>
    </source>
</evidence>
<comment type="similarity">
    <text evidence="2">Belongs to the Ca(2+):cation antiporter (CaCA) (TC 2.A.19) family.</text>
</comment>
<dbReference type="GO" id="GO:0016020">
    <property type="term" value="C:membrane"/>
    <property type="evidence" value="ECO:0007669"/>
    <property type="project" value="UniProtKB-SubCell"/>
</dbReference>
<feature type="transmembrane region" description="Helical" evidence="8">
    <location>
        <begin position="206"/>
        <end position="226"/>
    </location>
</feature>
<feature type="transmembrane region" description="Helical" evidence="8">
    <location>
        <begin position="263"/>
        <end position="284"/>
    </location>
</feature>
<dbReference type="Gene3D" id="1.20.1420.30">
    <property type="entry name" value="NCX, central ion-binding region"/>
    <property type="match status" value="2"/>
</dbReference>
<feature type="transmembrane region" description="Helical" evidence="8">
    <location>
        <begin position="45"/>
        <end position="68"/>
    </location>
</feature>
<feature type="domain" description="Sodium/calcium exchanger membrane region" evidence="9">
    <location>
        <begin position="611"/>
        <end position="759"/>
    </location>
</feature>
<keyword evidence="3" id="KW-0813">Transport</keyword>
<keyword evidence="6 8" id="KW-0472">Membrane</keyword>
<evidence type="ECO:0000256" key="6">
    <source>
        <dbReference type="ARBA" id="ARBA00023136"/>
    </source>
</evidence>
<protein>
    <recommendedName>
        <fullName evidence="9">Sodium/calcium exchanger membrane region domain-containing protein</fullName>
    </recommendedName>
</protein>
<dbReference type="GO" id="GO:0006874">
    <property type="term" value="P:intracellular calcium ion homeostasis"/>
    <property type="evidence" value="ECO:0007669"/>
    <property type="project" value="TreeGrafter"/>
</dbReference>
<feature type="transmembrane region" description="Helical" evidence="8">
    <location>
        <begin position="238"/>
        <end position="257"/>
    </location>
</feature>
<dbReference type="AlphaFoldDB" id="A0A0L0TAR6"/>
<evidence type="ECO:0000256" key="2">
    <source>
        <dbReference type="ARBA" id="ARBA00008170"/>
    </source>
</evidence>
<dbReference type="Proteomes" id="UP000054350">
    <property type="component" value="Unassembled WGS sequence"/>
</dbReference>
<dbReference type="InterPro" id="IPR004837">
    <property type="entry name" value="NaCa_Exmemb"/>
</dbReference>
<dbReference type="VEuPathDB" id="FungiDB:AMAG_16197"/>
<reference evidence="11" key="2">
    <citation type="submission" date="2009-11" db="EMBL/GenBank/DDBJ databases">
        <title>The Genome Sequence of Allomyces macrogynus strain ATCC 38327.</title>
        <authorList>
            <consortium name="The Broad Institute Genome Sequencing Platform"/>
            <person name="Russ C."/>
            <person name="Cuomo C."/>
            <person name="Shea T."/>
            <person name="Young S.K."/>
            <person name="Zeng Q."/>
            <person name="Koehrsen M."/>
            <person name="Haas B."/>
            <person name="Borodovsky M."/>
            <person name="Guigo R."/>
            <person name="Alvarado L."/>
            <person name="Berlin A."/>
            <person name="Borenstein D."/>
            <person name="Chen Z."/>
            <person name="Engels R."/>
            <person name="Freedman E."/>
            <person name="Gellesch M."/>
            <person name="Goldberg J."/>
            <person name="Griggs A."/>
            <person name="Gujja S."/>
            <person name="Heiman D."/>
            <person name="Hepburn T."/>
            <person name="Howarth C."/>
            <person name="Jen D."/>
            <person name="Larson L."/>
            <person name="Lewis B."/>
            <person name="Mehta T."/>
            <person name="Park D."/>
            <person name="Pearson M."/>
            <person name="Roberts A."/>
            <person name="Saif S."/>
            <person name="Shenoy N."/>
            <person name="Sisk P."/>
            <person name="Stolte C."/>
            <person name="Sykes S."/>
            <person name="Walk T."/>
            <person name="White J."/>
            <person name="Yandava C."/>
            <person name="Burger G."/>
            <person name="Gray M.W."/>
            <person name="Holland P.W.H."/>
            <person name="King N."/>
            <person name="Lang F.B.F."/>
            <person name="Roger A.J."/>
            <person name="Ruiz-Trillo I."/>
            <person name="Lander E."/>
            <person name="Nusbaum C."/>
        </authorList>
    </citation>
    <scope>NUCLEOTIDE SEQUENCE [LARGE SCALE GENOMIC DNA]</scope>
    <source>
        <strain evidence="11">ATCC 38327</strain>
    </source>
</reference>
<dbReference type="GO" id="GO:0008324">
    <property type="term" value="F:monoatomic cation transmembrane transporter activity"/>
    <property type="evidence" value="ECO:0007669"/>
    <property type="project" value="TreeGrafter"/>
</dbReference>